<accession>A0A2U3NQH0</accession>
<name>A0A2U3NQH0_9MYCO</name>
<dbReference type="Gene3D" id="3.40.50.720">
    <property type="entry name" value="NAD(P)-binding Rossmann-like Domain"/>
    <property type="match status" value="1"/>
</dbReference>
<dbReference type="Proteomes" id="UP000240988">
    <property type="component" value="Unassembled WGS sequence"/>
</dbReference>
<dbReference type="InterPro" id="IPR036291">
    <property type="entry name" value="NAD(P)-bd_dom_sf"/>
</dbReference>
<dbReference type="GO" id="GO:0016616">
    <property type="term" value="F:oxidoreductase activity, acting on the CH-OH group of donors, NAD or NADP as acceptor"/>
    <property type="evidence" value="ECO:0007669"/>
    <property type="project" value="TreeGrafter"/>
</dbReference>
<dbReference type="STRING" id="1841860.GCA_900157375_01556"/>
<reference evidence="2 3" key="1">
    <citation type="submission" date="2017-01" db="EMBL/GenBank/DDBJ databases">
        <authorList>
            <consortium name="Urmite Genomes"/>
        </authorList>
    </citation>
    <scope>NUCLEOTIDE SEQUENCE [LARGE SCALE GENOMIC DNA]</scope>
    <source>
        <strain evidence="2 3">AB57</strain>
    </source>
</reference>
<dbReference type="GO" id="GO:0030497">
    <property type="term" value="P:fatty acid elongation"/>
    <property type="evidence" value="ECO:0007669"/>
    <property type="project" value="TreeGrafter"/>
</dbReference>
<feature type="non-terminal residue" evidence="2">
    <location>
        <position position="1"/>
    </location>
</feature>
<dbReference type="CDD" id="cd05233">
    <property type="entry name" value="SDR_c"/>
    <property type="match status" value="1"/>
</dbReference>
<dbReference type="PRINTS" id="PR00081">
    <property type="entry name" value="GDHRDH"/>
</dbReference>
<evidence type="ECO:0000313" key="3">
    <source>
        <dbReference type="Proteomes" id="UP000240988"/>
    </source>
</evidence>
<comment type="similarity">
    <text evidence="1">Belongs to the short-chain dehydrogenases/reductases (SDR) family.</text>
</comment>
<dbReference type="EMBL" id="FUFA01000002">
    <property type="protein sequence ID" value="SPM33751.1"/>
    <property type="molecule type" value="Genomic_DNA"/>
</dbReference>
<dbReference type="InterPro" id="IPR002347">
    <property type="entry name" value="SDR_fam"/>
</dbReference>
<proteinExistence type="inferred from homology"/>
<evidence type="ECO:0000256" key="1">
    <source>
        <dbReference type="ARBA" id="ARBA00006484"/>
    </source>
</evidence>
<dbReference type="SUPFAM" id="SSF51735">
    <property type="entry name" value="NAD(P)-binding Rossmann-fold domains"/>
    <property type="match status" value="1"/>
</dbReference>
<evidence type="ECO:0000313" key="2">
    <source>
        <dbReference type="EMBL" id="SPM33751.1"/>
    </source>
</evidence>
<keyword evidence="3" id="KW-1185">Reference proteome</keyword>
<gene>
    <name evidence="2" type="ORF">MRAB57_1555</name>
</gene>
<sequence>VTVEPAYDFSGLGFEPGQAAVVSGAASGIGRSVAGILARSGVSVLAWDINADKLEALAQDLASAKGTVMCRRVDTSVDAEIDRAWQDVAGMEIQYLVNNAGPPSTTPMSVSDGVRQAVGGYAAMTEAFLGAHATEAASVVFTASIAGNLRVDATPDWYPAAKAGVVGYSRHLAVKLRGRPRVNAVAPGGTVTERTAGAFAAPANVERFAKYPMGRHGQPWEVATAICYLLSPAASFINGVLLPVEGASTWSSNS</sequence>
<dbReference type="PANTHER" id="PTHR42760:SF129">
    <property type="entry name" value="OXIDOREDUCTASE"/>
    <property type="match status" value="1"/>
</dbReference>
<protein>
    <submittedName>
        <fullName evidence="2">NAD(P)-dependent dehydrogenase, short-chain alcohol dehydrogenase family</fullName>
    </submittedName>
</protein>
<dbReference type="PANTHER" id="PTHR42760">
    <property type="entry name" value="SHORT-CHAIN DEHYDROGENASES/REDUCTASES FAMILY MEMBER"/>
    <property type="match status" value="1"/>
</dbReference>
<dbReference type="Pfam" id="PF13561">
    <property type="entry name" value="adh_short_C2"/>
    <property type="match status" value="1"/>
</dbReference>
<organism evidence="2 3">
    <name type="scientific">Mycobacterium rhizamassiliense</name>
    <dbReference type="NCBI Taxonomy" id="1841860"/>
    <lineage>
        <taxon>Bacteria</taxon>
        <taxon>Bacillati</taxon>
        <taxon>Actinomycetota</taxon>
        <taxon>Actinomycetes</taxon>
        <taxon>Mycobacteriales</taxon>
        <taxon>Mycobacteriaceae</taxon>
        <taxon>Mycobacterium</taxon>
    </lineage>
</organism>
<dbReference type="AlphaFoldDB" id="A0A2U3NQH0"/>